<dbReference type="OrthoDB" id="9800864at2"/>
<name>F0NYT3_WEEVC</name>
<evidence type="ECO:0000256" key="10">
    <source>
        <dbReference type="RuleBase" id="RU003406"/>
    </source>
</evidence>
<evidence type="ECO:0000256" key="3">
    <source>
        <dbReference type="ARBA" id="ARBA00022532"/>
    </source>
</evidence>
<dbReference type="SUPFAM" id="SSF48256">
    <property type="entry name" value="Citrate synthase"/>
    <property type="match status" value="1"/>
</dbReference>
<evidence type="ECO:0000256" key="6">
    <source>
        <dbReference type="NCBIfam" id="TIGR01798"/>
    </source>
</evidence>
<dbReference type="Gene3D" id="1.10.230.10">
    <property type="entry name" value="Cytochrome P450-Terp, domain 2"/>
    <property type="match status" value="1"/>
</dbReference>
<evidence type="ECO:0000256" key="2">
    <source>
        <dbReference type="ARBA" id="ARBA00010566"/>
    </source>
</evidence>
<evidence type="ECO:0000256" key="9">
    <source>
        <dbReference type="RuleBase" id="RU003370"/>
    </source>
</evidence>
<dbReference type="Proteomes" id="UP000008641">
    <property type="component" value="Chromosome"/>
</dbReference>
<dbReference type="AlphaFoldDB" id="F0NYT3"/>
<dbReference type="GO" id="GO:0006099">
    <property type="term" value="P:tricarboxylic acid cycle"/>
    <property type="evidence" value="ECO:0007669"/>
    <property type="project" value="UniProtKB-UniRule"/>
</dbReference>
<dbReference type="InterPro" id="IPR002020">
    <property type="entry name" value="Citrate_synthase"/>
</dbReference>
<comment type="similarity">
    <text evidence="2 7 10">Belongs to the citrate synthase family.</text>
</comment>
<dbReference type="GO" id="GO:0036440">
    <property type="term" value="F:citrate synthase activity"/>
    <property type="evidence" value="ECO:0007669"/>
    <property type="project" value="UniProtKB-EC"/>
</dbReference>
<keyword evidence="12" id="KW-1185">Reference proteome</keyword>
<protein>
    <recommendedName>
        <fullName evidence="6 7">Citrate synthase</fullName>
    </recommendedName>
</protein>
<proteinExistence type="inferred from homology"/>
<evidence type="ECO:0000256" key="7">
    <source>
        <dbReference type="PIRNR" id="PIRNR001369"/>
    </source>
</evidence>
<feature type="active site" evidence="8">
    <location>
        <position position="363"/>
    </location>
</feature>
<dbReference type="RefSeq" id="WP_013598603.1">
    <property type="nucleotide sequence ID" value="NC_015144.1"/>
</dbReference>
<dbReference type="Gene3D" id="1.10.580.10">
    <property type="entry name" value="Citrate Synthase, domain 1"/>
    <property type="match status" value="1"/>
</dbReference>
<keyword evidence="11" id="KW-0012">Acyltransferase</keyword>
<keyword evidence="3 9" id="KW-0816">Tricarboxylic acid cycle</keyword>
<dbReference type="NCBIfam" id="TIGR01798">
    <property type="entry name" value="cit_synth_I"/>
    <property type="match status" value="1"/>
</dbReference>
<dbReference type="PROSITE" id="PS00480">
    <property type="entry name" value="CITRATE_SYNTHASE"/>
    <property type="match status" value="1"/>
</dbReference>
<dbReference type="NCBIfam" id="NF004126">
    <property type="entry name" value="PRK05614.1"/>
    <property type="match status" value="1"/>
</dbReference>
<sequence>MSDKVTLNYEGKSLELPVSTGAMDEKAIDISKLRDQTGLITMDPGYKNTGVCESEITFLDGEEGKLLYRGYPIEQLAEKSSFVEVIYLLLKGELPTQQELDQFEKDIAEYNYVSEDLVKILDAFPSTAHPMGMLSSLTSALSAFNPKTVNVNSPEDMYKAAVTLLGKFPVLASWTQRKTKGLPINYSNDELGYVENFYHLLFKKPGKELELNPVVVDALDKLLILHADHEQNCSTSTVRLVGSSHAGLFASISAGISALWGPLHGGANQAVLEMLEAIKNDGGDVHKYIEKAKDKNDPFRLMGFGHRVYKNFDPRAKIIKVAADNVLEQLGVNDPILDIAKKLEEASLQDSYFIDRKLYPNVDFYSGIIYKALDIPTEMFTVMFAVGRLPGWIAQWMEMRQTNQPIGRPRQLYTGKPTRDYVEISKR</sequence>
<reference evidence="11 12" key="1">
    <citation type="journal article" date="2011" name="Stand. Genomic Sci.">
        <title>Complete genome sequence of Weeksella virosa type strain (9751).</title>
        <authorList>
            <person name="Lang E."/>
            <person name="Teshima H."/>
            <person name="Lucas S."/>
            <person name="Lapidus A."/>
            <person name="Hammon N."/>
            <person name="Deshpande S."/>
            <person name="Nolan M."/>
            <person name="Cheng J.F."/>
            <person name="Pitluck S."/>
            <person name="Liolios K."/>
            <person name="Pagani I."/>
            <person name="Mikhailova N."/>
            <person name="Ivanova N."/>
            <person name="Mavromatis K."/>
            <person name="Pati A."/>
            <person name="Tapia R."/>
            <person name="Han C."/>
            <person name="Goodwin L."/>
            <person name="Chen A."/>
            <person name="Palaniappan K."/>
            <person name="Land M."/>
            <person name="Hauser L."/>
            <person name="Chang Y.J."/>
            <person name="Jeffries C.D."/>
            <person name="Brambilla E.M."/>
            <person name="Kopitz M."/>
            <person name="Rohde M."/>
            <person name="Goker M."/>
            <person name="Tindall B.J."/>
            <person name="Detter J.C."/>
            <person name="Woyke T."/>
            <person name="Bristow J."/>
            <person name="Eisen J.A."/>
            <person name="Markowitz V."/>
            <person name="Hugenholtz P."/>
            <person name="Klenk H.P."/>
            <person name="Kyrpides N.C."/>
        </authorList>
    </citation>
    <scope>NUCLEOTIDE SEQUENCE [LARGE SCALE GENOMIC DNA]</scope>
    <source>
        <strain evidence="12">ATCC 43766 / DSM 16922 / JCM 21250 / NBRC 16016 / NCTC 11634 / CL345/78</strain>
    </source>
</reference>
<feature type="active site" evidence="8">
    <location>
        <position position="306"/>
    </location>
</feature>
<keyword evidence="4 7" id="KW-0808">Transferase</keyword>
<evidence type="ECO:0000313" key="11">
    <source>
        <dbReference type="EMBL" id="ADX68214.1"/>
    </source>
</evidence>
<reference evidence="12" key="2">
    <citation type="journal article" date="2011" name="Stand. Genomic Sci.">
        <title>Complete genome sequence of Weeksella virosa type strain (9751T).</title>
        <authorList>
            <person name="Lang E."/>
            <person name="Teshima H."/>
            <person name="Lucas S."/>
            <person name="Lapidus A."/>
            <person name="Hammon N."/>
            <person name="Deshpande S."/>
            <person name="Nolan M."/>
            <person name="Cheng J."/>
            <person name="Pitluck S."/>
            <person name="Liolios K."/>
            <person name="Pagani I."/>
            <person name="Mikhailova N."/>
            <person name="Ivanova N."/>
            <person name="Mavromatis K."/>
            <person name="Pati A."/>
            <person name="Tapia R."/>
            <person name="Han C."/>
            <person name="Goodwin L."/>
            <person name="Chen A."/>
            <person name="Palaniappan K."/>
            <person name="Land M."/>
            <person name="Hauser L."/>
            <person name="Chang Y."/>
            <person name="Jeffries C."/>
            <person name="Brambilla E."/>
            <person name="Kopitz M."/>
            <person name="Rohde M."/>
            <person name="Goker M."/>
            <person name="Tindall B."/>
            <person name="Detter J."/>
            <person name="Woyke T."/>
            <person name="Bristow J."/>
            <person name="Eisen J."/>
            <person name="Markowitz V."/>
            <person name="Hugenholtz P."/>
            <person name="Klenk H."/>
            <person name="Kyrpides N."/>
        </authorList>
    </citation>
    <scope>NUCLEOTIDE SEQUENCE [LARGE SCALE GENOMIC DNA]</scope>
    <source>
        <strain evidence="12">ATCC 43766 / DSM 16922 / JCM 21250 / NBRC 16016 / NCTC 11634 / CL345/78</strain>
    </source>
</reference>
<comment type="pathway">
    <text evidence="1 9">Carbohydrate metabolism; tricarboxylic acid cycle; isocitrate from oxaloacetate: step 1/2.</text>
</comment>
<dbReference type="Pfam" id="PF00285">
    <property type="entry name" value="Citrate_synt"/>
    <property type="match status" value="1"/>
</dbReference>
<gene>
    <name evidence="11" type="ordered locus">Weevi_1514</name>
</gene>
<dbReference type="UniPathway" id="UPA00223">
    <property type="reaction ID" value="UER00717"/>
</dbReference>
<dbReference type="PANTHER" id="PTHR42871">
    <property type="entry name" value="CITRATE SYNTHASE"/>
    <property type="match status" value="1"/>
</dbReference>
<dbReference type="InterPro" id="IPR036969">
    <property type="entry name" value="Citrate_synthase_sf"/>
</dbReference>
<comment type="catalytic activity">
    <reaction evidence="5 9">
        <text>oxaloacetate + acetyl-CoA + H2O = citrate + CoA + H(+)</text>
        <dbReference type="Rhea" id="RHEA:16845"/>
        <dbReference type="ChEBI" id="CHEBI:15377"/>
        <dbReference type="ChEBI" id="CHEBI:15378"/>
        <dbReference type="ChEBI" id="CHEBI:16452"/>
        <dbReference type="ChEBI" id="CHEBI:16947"/>
        <dbReference type="ChEBI" id="CHEBI:57287"/>
        <dbReference type="ChEBI" id="CHEBI:57288"/>
        <dbReference type="EC" id="2.3.3.16"/>
    </reaction>
</comment>
<evidence type="ECO:0000256" key="4">
    <source>
        <dbReference type="ARBA" id="ARBA00022679"/>
    </source>
</evidence>
<accession>F0NYT3</accession>
<dbReference type="Gene3D" id="2.20.28.60">
    <property type="match status" value="1"/>
</dbReference>
<dbReference type="InterPro" id="IPR019810">
    <property type="entry name" value="Citrate_synthase_AS"/>
</dbReference>
<dbReference type="GO" id="GO:0005737">
    <property type="term" value="C:cytoplasm"/>
    <property type="evidence" value="ECO:0007669"/>
    <property type="project" value="InterPro"/>
</dbReference>
<dbReference type="InterPro" id="IPR016142">
    <property type="entry name" value="Citrate_synth-like_lrg_a-sub"/>
</dbReference>
<dbReference type="InterPro" id="IPR016143">
    <property type="entry name" value="Citrate_synth-like_sm_a-sub"/>
</dbReference>
<evidence type="ECO:0000256" key="5">
    <source>
        <dbReference type="ARBA" id="ARBA00049288"/>
    </source>
</evidence>
<dbReference type="eggNOG" id="COG0372">
    <property type="taxonomic scope" value="Bacteria"/>
</dbReference>
<dbReference type="InterPro" id="IPR010953">
    <property type="entry name" value="Citrate_synthase_typ-I"/>
</dbReference>
<organism evidence="11 12">
    <name type="scientific">Weeksella virosa (strain ATCC 43766 / DSM 16922 / JCM 21250 / CCUG 30538 / CDC 9751 / IAM 14551 / NBRC 16016 / NCTC 11634 / CL345/78)</name>
    <dbReference type="NCBI Taxonomy" id="865938"/>
    <lineage>
        <taxon>Bacteria</taxon>
        <taxon>Pseudomonadati</taxon>
        <taxon>Bacteroidota</taxon>
        <taxon>Flavobacteriia</taxon>
        <taxon>Flavobacteriales</taxon>
        <taxon>Weeksellaceae</taxon>
        <taxon>Weeksella</taxon>
    </lineage>
</organism>
<evidence type="ECO:0000313" key="12">
    <source>
        <dbReference type="Proteomes" id="UP000008641"/>
    </source>
</evidence>
<dbReference type="PIRSF" id="PIRSF001369">
    <property type="entry name" value="Citrate_synth"/>
    <property type="match status" value="1"/>
</dbReference>
<dbReference type="HOGENOM" id="CLU_025068_0_0_10"/>
<evidence type="ECO:0000256" key="1">
    <source>
        <dbReference type="ARBA" id="ARBA00004751"/>
    </source>
</evidence>
<dbReference type="PRINTS" id="PR00143">
    <property type="entry name" value="CITRTSNTHASE"/>
</dbReference>
<dbReference type="PANTHER" id="PTHR42871:SF1">
    <property type="entry name" value="CITRATE SYNTHASE"/>
    <property type="match status" value="1"/>
</dbReference>
<dbReference type="EMBL" id="CP002455">
    <property type="protein sequence ID" value="ADX68214.1"/>
    <property type="molecule type" value="Genomic_DNA"/>
</dbReference>
<dbReference type="CDD" id="cd06114">
    <property type="entry name" value="EcCS_like"/>
    <property type="match status" value="1"/>
</dbReference>
<evidence type="ECO:0000256" key="8">
    <source>
        <dbReference type="PIRSR" id="PIRSR001369-1"/>
    </source>
</evidence>
<dbReference type="KEGG" id="wvi:Weevi_1514"/>
<dbReference type="InterPro" id="IPR024176">
    <property type="entry name" value="Citrate_synthase_bac-typ"/>
</dbReference>
<dbReference type="FunFam" id="1.10.230.10:FF:000002">
    <property type="entry name" value="Citrate synthase"/>
    <property type="match status" value="1"/>
</dbReference>
<dbReference type="STRING" id="865938.Weevi_1514"/>